<dbReference type="GO" id="GO:0005524">
    <property type="term" value="F:ATP binding"/>
    <property type="evidence" value="ECO:0007669"/>
    <property type="project" value="UniProtKB-KW"/>
</dbReference>
<dbReference type="GO" id="GO:0016887">
    <property type="term" value="F:ATP hydrolysis activity"/>
    <property type="evidence" value="ECO:0007669"/>
    <property type="project" value="InterPro"/>
</dbReference>
<gene>
    <name evidence="6" type="ORF">SAMN04488056_102395</name>
</gene>
<keyword evidence="7" id="KW-1185">Reference proteome</keyword>
<evidence type="ECO:0000259" key="5">
    <source>
        <dbReference type="PROSITE" id="PS50893"/>
    </source>
</evidence>
<reference evidence="6 7" key="1">
    <citation type="submission" date="2016-10" db="EMBL/GenBank/DDBJ databases">
        <authorList>
            <person name="de Groot N.N."/>
        </authorList>
    </citation>
    <scope>NUCLEOTIDE SEQUENCE [LARGE SCALE GENOMIC DNA]</scope>
    <source>
        <strain evidence="6 7">CGMCC 1.9157</strain>
    </source>
</reference>
<dbReference type="PANTHER" id="PTHR42781:SF4">
    <property type="entry name" value="SPERMIDINE_PUTRESCINE IMPORT ATP-BINDING PROTEIN POTA"/>
    <property type="match status" value="1"/>
</dbReference>
<keyword evidence="3" id="KW-0547">Nucleotide-binding</keyword>
<organism evidence="6 7">
    <name type="scientific">Cohaesibacter marisflavi</name>
    <dbReference type="NCBI Taxonomy" id="655353"/>
    <lineage>
        <taxon>Bacteria</taxon>
        <taxon>Pseudomonadati</taxon>
        <taxon>Pseudomonadota</taxon>
        <taxon>Alphaproteobacteria</taxon>
        <taxon>Hyphomicrobiales</taxon>
        <taxon>Cohaesibacteraceae</taxon>
    </lineage>
</organism>
<evidence type="ECO:0000256" key="1">
    <source>
        <dbReference type="ARBA" id="ARBA00005417"/>
    </source>
</evidence>
<comment type="similarity">
    <text evidence="1">Belongs to the ABC transporter superfamily.</text>
</comment>
<dbReference type="RefSeq" id="WP_244544601.1">
    <property type="nucleotide sequence ID" value="NZ_FOVR01000002.1"/>
</dbReference>
<dbReference type="InterPro" id="IPR050093">
    <property type="entry name" value="ABC_SmlMolc_Importer"/>
</dbReference>
<evidence type="ECO:0000256" key="2">
    <source>
        <dbReference type="ARBA" id="ARBA00022448"/>
    </source>
</evidence>
<dbReference type="SMART" id="SM00382">
    <property type="entry name" value="AAA"/>
    <property type="match status" value="1"/>
</dbReference>
<evidence type="ECO:0000256" key="4">
    <source>
        <dbReference type="ARBA" id="ARBA00022840"/>
    </source>
</evidence>
<name>A0A1I5CXV0_9HYPH</name>
<keyword evidence="4 6" id="KW-0067">ATP-binding</keyword>
<dbReference type="Gene3D" id="3.40.50.300">
    <property type="entry name" value="P-loop containing nucleotide triphosphate hydrolases"/>
    <property type="match status" value="1"/>
</dbReference>
<accession>A0A1I5CXV0</accession>
<proteinExistence type="inferred from homology"/>
<evidence type="ECO:0000256" key="3">
    <source>
        <dbReference type="ARBA" id="ARBA00022741"/>
    </source>
</evidence>
<dbReference type="Pfam" id="PF00005">
    <property type="entry name" value="ABC_tran"/>
    <property type="match status" value="1"/>
</dbReference>
<dbReference type="InterPro" id="IPR003593">
    <property type="entry name" value="AAA+_ATPase"/>
</dbReference>
<dbReference type="AlphaFoldDB" id="A0A1I5CXV0"/>
<dbReference type="PROSITE" id="PS50893">
    <property type="entry name" value="ABC_TRANSPORTER_2"/>
    <property type="match status" value="1"/>
</dbReference>
<evidence type="ECO:0000313" key="7">
    <source>
        <dbReference type="Proteomes" id="UP000199236"/>
    </source>
</evidence>
<dbReference type="InterPro" id="IPR027417">
    <property type="entry name" value="P-loop_NTPase"/>
</dbReference>
<dbReference type="InterPro" id="IPR003439">
    <property type="entry name" value="ABC_transporter-like_ATP-bd"/>
</dbReference>
<evidence type="ECO:0000313" key="6">
    <source>
        <dbReference type="EMBL" id="SFN91753.1"/>
    </source>
</evidence>
<dbReference type="EMBL" id="FOVR01000002">
    <property type="protein sequence ID" value="SFN91753.1"/>
    <property type="molecule type" value="Genomic_DNA"/>
</dbReference>
<dbReference type="PANTHER" id="PTHR42781">
    <property type="entry name" value="SPERMIDINE/PUTRESCINE IMPORT ATP-BINDING PROTEIN POTA"/>
    <property type="match status" value="1"/>
</dbReference>
<protein>
    <submittedName>
        <fullName evidence="6">Putative thiamine transport system ATP-binding protein</fullName>
    </submittedName>
</protein>
<dbReference type="Proteomes" id="UP000199236">
    <property type="component" value="Unassembled WGS sequence"/>
</dbReference>
<dbReference type="SUPFAM" id="SSF52540">
    <property type="entry name" value="P-loop containing nucleoside triphosphate hydrolases"/>
    <property type="match status" value="1"/>
</dbReference>
<dbReference type="STRING" id="655353.SAMN04488056_102395"/>
<dbReference type="InterPro" id="IPR017871">
    <property type="entry name" value="ABC_transporter-like_CS"/>
</dbReference>
<keyword evidence="2" id="KW-0813">Transport</keyword>
<dbReference type="PROSITE" id="PS00211">
    <property type="entry name" value="ABC_TRANSPORTER_1"/>
    <property type="match status" value="1"/>
</dbReference>
<sequence length="226" mass="24415">MTNTQTNRMPQEPMMLEEVKIRLAGDCLIHLSLSVAAGEVVTIMGPSGSGKSTLLAYIGGFLPPAFEGEGRVWLDGKDVSSLSAERRHIGILFQDPLLFPHLSVGGNLAFGLTRAVKGRAARKASVCEALEAINMAGFEGRDPETLSGGQKARVALARTLLSQPRALLLDEPFSKLDADLRVRMRHHVFERARSEGLPTLLVTHDEEDARAAQGRIIRLAPNGMVG</sequence>
<feature type="domain" description="ABC transporter" evidence="5">
    <location>
        <begin position="13"/>
        <end position="225"/>
    </location>
</feature>